<reference evidence="4 5" key="1">
    <citation type="submission" date="2018-12" db="EMBL/GenBank/DDBJ databases">
        <title>Complete genome sequence of Haloplanus rallus MBLA0036.</title>
        <authorList>
            <person name="Nam Y.-d."/>
            <person name="Kang J."/>
            <person name="Chung W.-H."/>
            <person name="Park Y.S."/>
        </authorList>
    </citation>
    <scope>NUCLEOTIDE SEQUENCE [LARGE SCALE GENOMIC DNA]</scope>
    <source>
        <strain evidence="4 5">MBLA0036</strain>
    </source>
</reference>
<keyword evidence="2" id="KW-1133">Transmembrane helix</keyword>
<keyword evidence="5" id="KW-1185">Reference proteome</keyword>
<dbReference type="Proteomes" id="UP000428325">
    <property type="component" value="Chromosome"/>
</dbReference>
<dbReference type="RefSeq" id="WP_157689340.1">
    <property type="nucleotide sequence ID" value="NZ_CP034345.1"/>
</dbReference>
<dbReference type="KEGG" id="hra:EI982_08830"/>
<accession>A0A6B9FFZ5</accession>
<protein>
    <recommendedName>
        <fullName evidence="3">DUF7322 domain-containing protein</fullName>
    </recommendedName>
</protein>
<gene>
    <name evidence="4" type="ORF">EI982_08830</name>
</gene>
<feature type="compositionally biased region" description="Basic and acidic residues" evidence="1">
    <location>
        <begin position="17"/>
        <end position="27"/>
    </location>
</feature>
<sequence length="124" mass="13674">MPSDPWGDDDAWDDDAEKAPAELRAEDLGPDPPTAPTAPTPDVDPSDVDPEVRGLFWRSVLMANVAVFCLAFAPMLVGFRGEWRTGLVLVLIGAVAGLRVYHHYRTFRRRSDDDDGTDADEHNP</sequence>
<evidence type="ECO:0000313" key="5">
    <source>
        <dbReference type="Proteomes" id="UP000428325"/>
    </source>
</evidence>
<name>A0A6B9FFZ5_9EURY</name>
<keyword evidence="2" id="KW-0472">Membrane</keyword>
<dbReference type="OrthoDB" id="170744at2157"/>
<feature type="compositionally biased region" description="Pro residues" evidence="1">
    <location>
        <begin position="30"/>
        <end position="39"/>
    </location>
</feature>
<keyword evidence="2" id="KW-0812">Transmembrane</keyword>
<feature type="domain" description="DUF7322" evidence="3">
    <location>
        <begin position="46"/>
        <end position="106"/>
    </location>
</feature>
<proteinExistence type="predicted"/>
<feature type="compositionally biased region" description="Acidic residues" evidence="1">
    <location>
        <begin position="1"/>
        <end position="16"/>
    </location>
</feature>
<organism evidence="4 5">
    <name type="scientific">Haloplanus rallus</name>
    <dbReference type="NCBI Taxonomy" id="1816183"/>
    <lineage>
        <taxon>Archaea</taxon>
        <taxon>Methanobacteriati</taxon>
        <taxon>Methanobacteriota</taxon>
        <taxon>Stenosarchaea group</taxon>
        <taxon>Halobacteria</taxon>
        <taxon>Halobacteriales</taxon>
        <taxon>Haloferacaceae</taxon>
        <taxon>Haloplanus</taxon>
    </lineage>
</organism>
<dbReference type="Pfam" id="PF24008">
    <property type="entry name" value="DUF7322"/>
    <property type="match status" value="1"/>
</dbReference>
<evidence type="ECO:0000256" key="2">
    <source>
        <dbReference type="SAM" id="Phobius"/>
    </source>
</evidence>
<dbReference type="GeneID" id="43369637"/>
<feature type="region of interest" description="Disordered" evidence="1">
    <location>
        <begin position="1"/>
        <end position="49"/>
    </location>
</feature>
<evidence type="ECO:0000256" key="1">
    <source>
        <dbReference type="SAM" id="MobiDB-lite"/>
    </source>
</evidence>
<dbReference type="EMBL" id="CP034345">
    <property type="protein sequence ID" value="QGX94883.1"/>
    <property type="molecule type" value="Genomic_DNA"/>
</dbReference>
<dbReference type="AlphaFoldDB" id="A0A6B9FFZ5"/>
<dbReference type="InterPro" id="IPR055746">
    <property type="entry name" value="DUF7322"/>
</dbReference>
<feature type="transmembrane region" description="Helical" evidence="2">
    <location>
        <begin position="55"/>
        <end position="77"/>
    </location>
</feature>
<evidence type="ECO:0000313" key="4">
    <source>
        <dbReference type="EMBL" id="QGX94883.1"/>
    </source>
</evidence>
<feature type="transmembrane region" description="Helical" evidence="2">
    <location>
        <begin position="83"/>
        <end position="101"/>
    </location>
</feature>
<evidence type="ECO:0000259" key="3">
    <source>
        <dbReference type="Pfam" id="PF24008"/>
    </source>
</evidence>